<evidence type="ECO:0000313" key="6">
    <source>
        <dbReference type="EMBL" id="KAG2201347.1"/>
    </source>
</evidence>
<evidence type="ECO:0000256" key="4">
    <source>
        <dbReference type="SAM" id="Coils"/>
    </source>
</evidence>
<accession>A0A8H7QYW5</accession>
<keyword evidence="2 3" id="KW-0040">ANK repeat</keyword>
<feature type="region of interest" description="Disordered" evidence="5">
    <location>
        <begin position="224"/>
        <end position="249"/>
    </location>
</feature>
<dbReference type="InterPro" id="IPR002110">
    <property type="entry name" value="Ankyrin_rpt"/>
</dbReference>
<dbReference type="PANTHER" id="PTHR24198:SF165">
    <property type="entry name" value="ANKYRIN REPEAT-CONTAINING PROTEIN-RELATED"/>
    <property type="match status" value="1"/>
</dbReference>
<evidence type="ECO:0000313" key="7">
    <source>
        <dbReference type="Proteomes" id="UP000603453"/>
    </source>
</evidence>
<evidence type="ECO:0000256" key="3">
    <source>
        <dbReference type="PROSITE-ProRule" id="PRU00023"/>
    </source>
</evidence>
<feature type="coiled-coil region" evidence="4">
    <location>
        <begin position="75"/>
        <end position="123"/>
    </location>
</feature>
<sequence>MTPPTTVEEHQYTRNLQRMQLFDISENDAAMQHQSKRSNPKENLANLTQHISNEDLKQAVRLEIKKMTTEYDRLISMLQQRSEILEQEYENLQMTEDNYQRRYEKAVREMQFYKKKYDKAAELNKQFASMNGGRPRSPSMDSNNSFLLDKSHYGATPTSPPPSSVSGSEGAHQVYNLPPPPMPTSPLSPTDKARHLSRSSSSSTTSSNASGPYWSAFNSELSPAPPVPRLRQNSNNGSASVHSASTDGDNISFLQGRKGSWQLMQAGPVPASIVPATPIPTVTRSATTTSQAPAVGMVNPQVVQQRRVDPIAFGGSDAFWETIAKSKTTDSTIEKMISNFLRRGGSPNTAKQSSSQKVVKYGYGMLHTLIAVKAPQSMELLLAHGANPNAMTLSQTEEDKVTPGYLAASLGWLPGLQTLVEAGADLTTSRGAGLKNKTALQVAAEHCHTTVVEYIVSLTTPKYHGQVDSMGASALHYAAASGHTDLVLFLAQACQLPLEQADIRGETPLHWASRQGHLEVATLLIERFGCDFNSYIPRKLPTPYDLAKSGGHKRLVEYYKKIGGLTSKKMDKKKEEELAKVVPVHLESALSKNGLFGF</sequence>
<dbReference type="EMBL" id="JAEPRD010000072">
    <property type="protein sequence ID" value="KAG2201347.1"/>
    <property type="molecule type" value="Genomic_DNA"/>
</dbReference>
<feature type="repeat" description="ANK" evidence="3">
    <location>
        <begin position="504"/>
        <end position="527"/>
    </location>
</feature>
<feature type="compositionally biased region" description="Pro residues" evidence="5">
    <location>
        <begin position="177"/>
        <end position="186"/>
    </location>
</feature>
<feature type="compositionally biased region" description="Low complexity" evidence="5">
    <location>
        <begin position="198"/>
        <end position="207"/>
    </location>
</feature>
<keyword evidence="7" id="KW-1185">Reference proteome</keyword>
<organism evidence="6 7">
    <name type="scientific">Mucor saturninus</name>
    <dbReference type="NCBI Taxonomy" id="64648"/>
    <lineage>
        <taxon>Eukaryota</taxon>
        <taxon>Fungi</taxon>
        <taxon>Fungi incertae sedis</taxon>
        <taxon>Mucoromycota</taxon>
        <taxon>Mucoromycotina</taxon>
        <taxon>Mucoromycetes</taxon>
        <taxon>Mucorales</taxon>
        <taxon>Mucorineae</taxon>
        <taxon>Mucoraceae</taxon>
        <taxon>Mucor</taxon>
    </lineage>
</organism>
<dbReference type="Proteomes" id="UP000603453">
    <property type="component" value="Unassembled WGS sequence"/>
</dbReference>
<feature type="region of interest" description="Disordered" evidence="5">
    <location>
        <begin position="129"/>
        <end position="210"/>
    </location>
</feature>
<dbReference type="PANTHER" id="PTHR24198">
    <property type="entry name" value="ANKYRIN REPEAT AND PROTEIN KINASE DOMAIN-CONTAINING PROTEIN"/>
    <property type="match status" value="1"/>
</dbReference>
<evidence type="ECO:0000256" key="2">
    <source>
        <dbReference type="ARBA" id="ARBA00023043"/>
    </source>
</evidence>
<proteinExistence type="predicted"/>
<dbReference type="Pfam" id="PF12796">
    <property type="entry name" value="Ank_2"/>
    <property type="match status" value="1"/>
</dbReference>
<protein>
    <submittedName>
        <fullName evidence="6">Uncharacterized protein</fullName>
    </submittedName>
</protein>
<dbReference type="PROSITE" id="PS50088">
    <property type="entry name" value="ANK_REPEAT"/>
    <property type="match status" value="1"/>
</dbReference>
<dbReference type="InterPro" id="IPR036770">
    <property type="entry name" value="Ankyrin_rpt-contain_sf"/>
</dbReference>
<evidence type="ECO:0000256" key="5">
    <source>
        <dbReference type="SAM" id="MobiDB-lite"/>
    </source>
</evidence>
<dbReference type="SUPFAM" id="SSF48403">
    <property type="entry name" value="Ankyrin repeat"/>
    <property type="match status" value="1"/>
</dbReference>
<dbReference type="SMART" id="SM00248">
    <property type="entry name" value="ANK"/>
    <property type="match status" value="5"/>
</dbReference>
<keyword evidence="4" id="KW-0175">Coiled coil</keyword>
<feature type="compositionally biased region" description="Polar residues" evidence="5">
    <location>
        <begin position="231"/>
        <end position="249"/>
    </location>
</feature>
<reference evidence="6" key="1">
    <citation type="submission" date="2020-12" db="EMBL/GenBank/DDBJ databases">
        <title>Metabolic potential, ecology and presence of endohyphal bacteria is reflected in genomic diversity of Mucoromycotina.</title>
        <authorList>
            <person name="Muszewska A."/>
            <person name="Okrasinska A."/>
            <person name="Steczkiewicz K."/>
            <person name="Drgas O."/>
            <person name="Orlowska M."/>
            <person name="Perlinska-Lenart U."/>
            <person name="Aleksandrzak-Piekarczyk T."/>
            <person name="Szatraj K."/>
            <person name="Zielenkiewicz U."/>
            <person name="Pilsyk S."/>
            <person name="Malc E."/>
            <person name="Mieczkowski P."/>
            <person name="Kruszewska J.S."/>
            <person name="Biernat P."/>
            <person name="Pawlowska J."/>
        </authorList>
    </citation>
    <scope>NUCLEOTIDE SEQUENCE</scope>
    <source>
        <strain evidence="6">WA0000017839</strain>
    </source>
</reference>
<name>A0A8H7QYW5_9FUNG</name>
<keyword evidence="1" id="KW-0677">Repeat</keyword>
<gene>
    <name evidence="6" type="ORF">INT47_001435</name>
</gene>
<dbReference type="Gene3D" id="1.25.40.20">
    <property type="entry name" value="Ankyrin repeat-containing domain"/>
    <property type="match status" value="1"/>
</dbReference>
<dbReference type="PROSITE" id="PS50297">
    <property type="entry name" value="ANK_REP_REGION"/>
    <property type="match status" value="1"/>
</dbReference>
<comment type="caution">
    <text evidence="6">The sequence shown here is derived from an EMBL/GenBank/DDBJ whole genome shotgun (WGS) entry which is preliminary data.</text>
</comment>
<dbReference type="OrthoDB" id="426293at2759"/>
<dbReference type="AlphaFoldDB" id="A0A8H7QYW5"/>
<evidence type="ECO:0000256" key="1">
    <source>
        <dbReference type="ARBA" id="ARBA00022737"/>
    </source>
</evidence>